<reference evidence="3 4" key="1">
    <citation type="submission" date="2023-06" db="EMBL/GenBank/DDBJ databases">
        <title>Azospirillum isscasensis sp.nov, a bacterium isolated from rhizosphere soil of rice.</title>
        <authorList>
            <person name="Wang H."/>
        </authorList>
    </citation>
    <scope>NUCLEOTIDE SEQUENCE [LARGE SCALE GENOMIC DNA]</scope>
    <source>
        <strain evidence="3 4">C340-1</strain>
    </source>
</reference>
<evidence type="ECO:0000256" key="1">
    <source>
        <dbReference type="SAM" id="MobiDB-lite"/>
    </source>
</evidence>
<feature type="chain" id="PRO_5045960104" evidence="2">
    <location>
        <begin position="22"/>
        <end position="68"/>
    </location>
</feature>
<feature type="compositionally biased region" description="Low complexity" evidence="1">
    <location>
        <begin position="47"/>
        <end position="62"/>
    </location>
</feature>
<feature type="signal peptide" evidence="2">
    <location>
        <begin position="1"/>
        <end position="21"/>
    </location>
</feature>
<keyword evidence="2" id="KW-0732">Signal</keyword>
<comment type="caution">
    <text evidence="3">The sequence shown here is derived from an EMBL/GenBank/DDBJ whole genome shotgun (WGS) entry which is preliminary data.</text>
</comment>
<dbReference type="EMBL" id="JAUJFI010000113">
    <property type="protein sequence ID" value="MDQ2104960.1"/>
    <property type="molecule type" value="Genomic_DNA"/>
</dbReference>
<gene>
    <name evidence="3" type="ORF">QSG27_19830</name>
</gene>
<sequence>MPRRALLLLSALLLMANTAGPPELRATAVTDGATLLLEDGRSLRLAGIEPAAPPMGAEPGQGWPLAEA</sequence>
<feature type="non-terminal residue" evidence="3">
    <location>
        <position position="68"/>
    </location>
</feature>
<evidence type="ECO:0000256" key="2">
    <source>
        <dbReference type="SAM" id="SignalP"/>
    </source>
</evidence>
<dbReference type="Proteomes" id="UP001227317">
    <property type="component" value="Unassembled WGS sequence"/>
</dbReference>
<protein>
    <submittedName>
        <fullName evidence="3">Thermonuclease family protein</fullName>
    </submittedName>
</protein>
<feature type="region of interest" description="Disordered" evidence="1">
    <location>
        <begin position="47"/>
        <end position="68"/>
    </location>
</feature>
<organism evidence="3 4">
    <name type="scientific">Azospirillum isscasi</name>
    <dbReference type="NCBI Taxonomy" id="3053926"/>
    <lineage>
        <taxon>Bacteria</taxon>
        <taxon>Pseudomonadati</taxon>
        <taxon>Pseudomonadota</taxon>
        <taxon>Alphaproteobacteria</taxon>
        <taxon>Rhodospirillales</taxon>
        <taxon>Azospirillaceae</taxon>
        <taxon>Azospirillum</taxon>
    </lineage>
</organism>
<name>A0ABU0WL68_9PROT</name>
<evidence type="ECO:0000313" key="3">
    <source>
        <dbReference type="EMBL" id="MDQ2104960.1"/>
    </source>
</evidence>
<accession>A0ABU0WL68</accession>
<proteinExistence type="predicted"/>
<evidence type="ECO:0000313" key="4">
    <source>
        <dbReference type="Proteomes" id="UP001227317"/>
    </source>
</evidence>
<keyword evidence="4" id="KW-1185">Reference proteome</keyword>